<sequence>MKKPIILEVKDLTKVYPGGVVANHEVNISIEEGEIHALIGENGAGKSTLMKMLFGMNAPTSGKIYVKGEEVHFTSSKQAIEKGIGMVHQHFMLVPSLTVAENLVLGHEPKKAGIINRKQAIAITEELSKRYNLEVNATELVANISLAMKQKLEILKALYRGAKILILDEPTAVLTPQETDELFEQLKLLREKGHTIIFISHKLNEVKALSDRLTVLRDGKTMGTHPVSDLTEQEISRLMVGRDVSLDIPKEESKFGKSVLNVKDLTYTNKFGKKKVDHISFSVKEGQILGIAGIDGNGQSELIETIVGSLKQDQGMITLKGEDISHMNILKRQQVGLSHVSEDRMVFGAAPKLSLEDNAISKVYRTNEVSKFGLLDAKKIKAFTDRILLDFKVKHSSSKQSIKELSGGNIQKLIVGREYVYDPELFIINQPTRGIDVGAIEFIRHKIIELRARKKAILLVSADLGEVLSLSDTIIVMNEGKIVGYIEDVKNVTENDLGLYMLGVRVDAPEIIGGAYSE</sequence>
<evidence type="ECO:0000256" key="4">
    <source>
        <dbReference type="ARBA" id="ARBA00022737"/>
    </source>
</evidence>
<keyword evidence="7" id="KW-1278">Translocase</keyword>
<dbReference type="SMART" id="SM00382">
    <property type="entry name" value="AAA"/>
    <property type="match status" value="1"/>
</dbReference>
<evidence type="ECO:0000256" key="2">
    <source>
        <dbReference type="ARBA" id="ARBA00022448"/>
    </source>
</evidence>
<dbReference type="InterPro" id="IPR003593">
    <property type="entry name" value="AAA+_ATPase"/>
</dbReference>
<protein>
    <submittedName>
        <fullName evidence="10">ABC transporter ATP-binding protein</fullName>
    </submittedName>
</protein>
<dbReference type="Proteomes" id="UP001169242">
    <property type="component" value="Unassembled WGS sequence"/>
</dbReference>
<evidence type="ECO:0000256" key="6">
    <source>
        <dbReference type="ARBA" id="ARBA00022840"/>
    </source>
</evidence>
<dbReference type="CDD" id="cd03215">
    <property type="entry name" value="ABC_Carb_Monos_II"/>
    <property type="match status" value="1"/>
</dbReference>
<keyword evidence="5" id="KW-0547">Nucleotide-binding</keyword>
<dbReference type="GO" id="GO:0016887">
    <property type="term" value="F:ATP hydrolysis activity"/>
    <property type="evidence" value="ECO:0007669"/>
    <property type="project" value="InterPro"/>
</dbReference>
<dbReference type="PROSITE" id="PS00211">
    <property type="entry name" value="ABC_TRANSPORTER_1"/>
    <property type="match status" value="1"/>
</dbReference>
<dbReference type="EMBL" id="JAQIFT010000059">
    <property type="protein sequence ID" value="MDA3733036.1"/>
    <property type="molecule type" value="Genomic_DNA"/>
</dbReference>
<evidence type="ECO:0000313" key="11">
    <source>
        <dbReference type="Proteomes" id="UP001169242"/>
    </source>
</evidence>
<dbReference type="InterPro" id="IPR003439">
    <property type="entry name" value="ABC_transporter-like_ATP-bd"/>
</dbReference>
<evidence type="ECO:0000313" key="10">
    <source>
        <dbReference type="EMBL" id="MDA3733036.1"/>
    </source>
</evidence>
<dbReference type="InterPro" id="IPR027417">
    <property type="entry name" value="P-loop_NTPase"/>
</dbReference>
<dbReference type="PANTHER" id="PTHR43790:SF4">
    <property type="entry name" value="GUANOSINE IMPORT ATP-BINDING PROTEIN NUPO"/>
    <property type="match status" value="1"/>
</dbReference>
<evidence type="ECO:0000256" key="1">
    <source>
        <dbReference type="ARBA" id="ARBA00004202"/>
    </source>
</evidence>
<evidence type="ECO:0000256" key="7">
    <source>
        <dbReference type="ARBA" id="ARBA00022967"/>
    </source>
</evidence>
<name>A0AA42J2E7_9FIRM</name>
<dbReference type="PANTHER" id="PTHR43790">
    <property type="entry name" value="CARBOHYDRATE TRANSPORT ATP-BINDING PROTEIN MG119-RELATED"/>
    <property type="match status" value="1"/>
</dbReference>
<gene>
    <name evidence="10" type="ORF">PBV87_16290</name>
</gene>
<dbReference type="Gene3D" id="3.40.50.300">
    <property type="entry name" value="P-loop containing nucleotide triphosphate hydrolases"/>
    <property type="match status" value="2"/>
</dbReference>
<organism evidence="10 11">
    <name type="scientific">Holtiella tumoricola</name>
    <dbReference type="NCBI Taxonomy" id="3018743"/>
    <lineage>
        <taxon>Bacteria</taxon>
        <taxon>Bacillati</taxon>
        <taxon>Bacillota</taxon>
        <taxon>Clostridia</taxon>
        <taxon>Lachnospirales</taxon>
        <taxon>Cellulosilyticaceae</taxon>
        <taxon>Holtiella</taxon>
    </lineage>
</organism>
<dbReference type="PROSITE" id="PS50893">
    <property type="entry name" value="ABC_TRANSPORTER_2"/>
    <property type="match status" value="2"/>
</dbReference>
<keyword evidence="2" id="KW-0813">Transport</keyword>
<dbReference type="RefSeq" id="WP_271012973.1">
    <property type="nucleotide sequence ID" value="NZ_JAQIFT010000059.1"/>
</dbReference>
<accession>A0AA42J2E7</accession>
<evidence type="ECO:0000256" key="8">
    <source>
        <dbReference type="ARBA" id="ARBA00023136"/>
    </source>
</evidence>
<keyword evidence="11" id="KW-1185">Reference proteome</keyword>
<comment type="caution">
    <text evidence="10">The sequence shown here is derived from an EMBL/GenBank/DDBJ whole genome shotgun (WGS) entry which is preliminary data.</text>
</comment>
<keyword evidence="4" id="KW-0677">Repeat</keyword>
<dbReference type="GO" id="GO:0005524">
    <property type="term" value="F:ATP binding"/>
    <property type="evidence" value="ECO:0007669"/>
    <property type="project" value="UniProtKB-KW"/>
</dbReference>
<keyword evidence="8" id="KW-0472">Membrane</keyword>
<dbReference type="GO" id="GO:0005886">
    <property type="term" value="C:plasma membrane"/>
    <property type="evidence" value="ECO:0007669"/>
    <property type="project" value="UniProtKB-SubCell"/>
</dbReference>
<evidence type="ECO:0000256" key="5">
    <source>
        <dbReference type="ARBA" id="ARBA00022741"/>
    </source>
</evidence>
<dbReference type="InterPro" id="IPR050107">
    <property type="entry name" value="ABC_carbohydrate_import_ATPase"/>
</dbReference>
<evidence type="ECO:0000259" key="9">
    <source>
        <dbReference type="PROSITE" id="PS50893"/>
    </source>
</evidence>
<proteinExistence type="predicted"/>
<keyword evidence="3" id="KW-1003">Cell membrane</keyword>
<feature type="domain" description="ABC transporter" evidence="9">
    <location>
        <begin position="7"/>
        <end position="243"/>
    </location>
</feature>
<dbReference type="InterPro" id="IPR017871">
    <property type="entry name" value="ABC_transporter-like_CS"/>
</dbReference>
<reference evidence="10" key="1">
    <citation type="journal article" date="2023" name="Int. J. Syst. Evol. Microbiol.">
        <title>&lt;i&gt;Holtiella tumoricola&lt;/i&gt; gen. nov. sp. nov., isolated from a human clinical sample.</title>
        <authorList>
            <person name="Allen-Vercoe E."/>
            <person name="Daigneault M.C."/>
            <person name="Vancuren S.J."/>
            <person name="Cochrane K."/>
            <person name="O'Neal L.L."/>
            <person name="Sankaranarayanan K."/>
            <person name="Lawson P.A."/>
        </authorList>
    </citation>
    <scope>NUCLEOTIDE SEQUENCE</scope>
    <source>
        <strain evidence="10">CC70A</strain>
    </source>
</reference>
<dbReference type="SUPFAM" id="SSF52540">
    <property type="entry name" value="P-loop containing nucleoside triphosphate hydrolases"/>
    <property type="match status" value="2"/>
</dbReference>
<evidence type="ECO:0000256" key="3">
    <source>
        <dbReference type="ARBA" id="ARBA00022475"/>
    </source>
</evidence>
<dbReference type="CDD" id="cd03216">
    <property type="entry name" value="ABC_Carb_Monos_I"/>
    <property type="match status" value="1"/>
</dbReference>
<dbReference type="Pfam" id="PF00005">
    <property type="entry name" value="ABC_tran"/>
    <property type="match status" value="2"/>
</dbReference>
<comment type="subcellular location">
    <subcellularLocation>
        <location evidence="1">Cell membrane</location>
        <topology evidence="1">Peripheral membrane protein</topology>
    </subcellularLocation>
</comment>
<dbReference type="AlphaFoldDB" id="A0AA42J2E7"/>
<keyword evidence="6 10" id="KW-0067">ATP-binding</keyword>
<feature type="domain" description="ABC transporter" evidence="9">
    <location>
        <begin position="260"/>
        <end position="502"/>
    </location>
</feature>
<dbReference type="FunFam" id="3.40.50.300:FF:000127">
    <property type="entry name" value="Ribose import ATP-binding protein RbsA"/>
    <property type="match status" value="1"/>
</dbReference>